<protein>
    <recommendedName>
        <fullName evidence="2">CCHC-type domain-containing protein</fullName>
    </recommendedName>
</protein>
<dbReference type="GO" id="GO:0008270">
    <property type="term" value="F:zinc ion binding"/>
    <property type="evidence" value="ECO:0007669"/>
    <property type="project" value="UniProtKB-KW"/>
</dbReference>
<keyword evidence="1" id="KW-0862">Zinc</keyword>
<dbReference type="NCBIfam" id="TIGR01640">
    <property type="entry name" value="F_box_assoc_1"/>
    <property type="match status" value="1"/>
</dbReference>
<organism evidence="3 4">
    <name type="scientific">Quercus lobata</name>
    <name type="common">Valley oak</name>
    <dbReference type="NCBI Taxonomy" id="97700"/>
    <lineage>
        <taxon>Eukaryota</taxon>
        <taxon>Viridiplantae</taxon>
        <taxon>Streptophyta</taxon>
        <taxon>Embryophyta</taxon>
        <taxon>Tracheophyta</taxon>
        <taxon>Spermatophyta</taxon>
        <taxon>Magnoliopsida</taxon>
        <taxon>eudicotyledons</taxon>
        <taxon>Gunneridae</taxon>
        <taxon>Pentapetalae</taxon>
        <taxon>rosids</taxon>
        <taxon>fabids</taxon>
        <taxon>Fagales</taxon>
        <taxon>Fagaceae</taxon>
        <taxon>Quercus</taxon>
    </lineage>
</organism>
<proteinExistence type="predicted"/>
<keyword evidence="1" id="KW-0479">Metal-binding</keyword>
<evidence type="ECO:0000259" key="2">
    <source>
        <dbReference type="PROSITE" id="PS50158"/>
    </source>
</evidence>
<dbReference type="Pfam" id="PF14111">
    <property type="entry name" value="DUF4283"/>
    <property type="match status" value="1"/>
</dbReference>
<dbReference type="Gramene" id="QL06p011077:mrna">
    <property type="protein sequence ID" value="QL06p011077:mrna"/>
    <property type="gene ID" value="QL06p011077"/>
</dbReference>
<evidence type="ECO:0000313" key="4">
    <source>
        <dbReference type="Proteomes" id="UP000594261"/>
    </source>
</evidence>
<evidence type="ECO:0000256" key="1">
    <source>
        <dbReference type="PROSITE-ProRule" id="PRU00047"/>
    </source>
</evidence>
<dbReference type="PANTHER" id="PTHR31286:SF99">
    <property type="entry name" value="DUF4283 DOMAIN-CONTAINING PROTEIN"/>
    <property type="match status" value="1"/>
</dbReference>
<evidence type="ECO:0000313" key="3">
    <source>
        <dbReference type="EnsemblPlants" id="QL06p011077:mrna"/>
    </source>
</evidence>
<accession>A0A7N2LXI2</accession>
<reference evidence="3" key="2">
    <citation type="submission" date="2021-01" db="UniProtKB">
        <authorList>
            <consortium name="EnsemblPlants"/>
        </authorList>
    </citation>
    <scope>IDENTIFICATION</scope>
</reference>
<dbReference type="Proteomes" id="UP000594261">
    <property type="component" value="Chromosome 6"/>
</dbReference>
<dbReference type="EMBL" id="LRBV02000006">
    <property type="status" value="NOT_ANNOTATED_CDS"/>
    <property type="molecule type" value="Genomic_DNA"/>
</dbReference>
<dbReference type="PANTHER" id="PTHR31286">
    <property type="entry name" value="GLYCINE-RICH CELL WALL STRUCTURAL PROTEIN 1.8-LIKE"/>
    <property type="match status" value="1"/>
</dbReference>
<dbReference type="InterPro" id="IPR025558">
    <property type="entry name" value="DUF4283"/>
</dbReference>
<dbReference type="GO" id="GO:0003676">
    <property type="term" value="F:nucleic acid binding"/>
    <property type="evidence" value="ECO:0007669"/>
    <property type="project" value="InterPro"/>
</dbReference>
<dbReference type="EnsemblPlants" id="QL06p011077:mrna">
    <property type="protein sequence ID" value="QL06p011077:mrna"/>
    <property type="gene ID" value="QL06p011077"/>
</dbReference>
<dbReference type="InterPro" id="IPR013187">
    <property type="entry name" value="F-box-assoc_dom_typ3"/>
</dbReference>
<dbReference type="InParanoid" id="A0A7N2LXI2"/>
<feature type="domain" description="CCHC-type" evidence="2">
    <location>
        <begin position="570"/>
        <end position="584"/>
    </location>
</feature>
<dbReference type="InterPro" id="IPR001878">
    <property type="entry name" value="Znf_CCHC"/>
</dbReference>
<reference evidence="3 4" key="1">
    <citation type="journal article" date="2016" name="G3 (Bethesda)">
        <title>First Draft Assembly and Annotation of the Genome of a California Endemic Oak Quercus lobata Nee (Fagaceae).</title>
        <authorList>
            <person name="Sork V.L."/>
            <person name="Fitz-Gibbon S.T."/>
            <person name="Puiu D."/>
            <person name="Crepeau M."/>
            <person name="Gugger P.F."/>
            <person name="Sherman R."/>
            <person name="Stevens K."/>
            <person name="Langley C.H."/>
            <person name="Pellegrini M."/>
            <person name="Salzberg S.L."/>
        </authorList>
    </citation>
    <scope>NUCLEOTIDE SEQUENCE [LARGE SCALE GENOMIC DNA]</scope>
    <source>
        <strain evidence="3 4">cv. SW786</strain>
    </source>
</reference>
<dbReference type="InterPro" id="IPR017451">
    <property type="entry name" value="F-box-assoc_interact_dom"/>
</dbReference>
<keyword evidence="1" id="KW-0863">Zinc-finger</keyword>
<dbReference type="Pfam" id="PF08268">
    <property type="entry name" value="FBA_3"/>
    <property type="match status" value="1"/>
</dbReference>
<dbReference type="InterPro" id="IPR040256">
    <property type="entry name" value="At4g02000-like"/>
</dbReference>
<sequence>MNMVVLTNDCIPQIFDYETLLYPPQNNNSDDDDVVCDEGSEFGAIDEALSYPQNNDQVVYDEYSEFGVDVGFPLRGANNEDVYTKLSSCNGLVCVEFFNWKREMTEVLLWKPSTRSYREIPRSRPTPLSSEYFSFGFGYDYSTDDYKILRPYRFYQNTFQKRLKFNLTADDFQIEMFSLKTFSWRTIQDKNNICTQKLSPSPYNNINLNGAIYWIVKPHNKPSIIYFDLAEEIFHELPWPCAEIFDCHYSELGIFGQHLCLSVTDEINLCVELWVMESSWTRLLTIPYWRSLKYCPRQNQHSFSKEWMSTSAFQILLEVIFAINFILRTLSREEEAELVRSNKKVKDSQHVEFSAYVKAFDFDNLMEEDEESDGDSEAGEEKLREGWVSVQLTKETKQRLRGTWSKAIIVKLVGRTIGLSYMRSKLTYLWRPTGRMDCVDLGYGFFLVRFFSKEDLEAVLMRGPWFIGDHFLSIRPWEPFFKPSTANVSLIAVWVRLCELPFELYETEMLKQIGESVGKVLRIDSHTALEAQGQYVRLCIQIDINKPLVNTILIGRFEQPVSYEGIQNLCFSCGRLGHKVEACPFTIRKGVKQTASVEEMQVGLADAPREEHAAQCASAKSDTPNVCEAAEEEGVYGPRMVVKRRGVSINRF</sequence>
<dbReference type="AlphaFoldDB" id="A0A7N2LXI2"/>
<dbReference type="PROSITE" id="PS50158">
    <property type="entry name" value="ZF_CCHC"/>
    <property type="match status" value="1"/>
</dbReference>
<name>A0A7N2LXI2_QUELO</name>
<keyword evidence="4" id="KW-1185">Reference proteome</keyword>